<dbReference type="HOGENOM" id="CLU_049674_2_2_4"/>
<evidence type="ECO:0000313" key="4">
    <source>
        <dbReference type="Proteomes" id="UP000011021"/>
    </source>
</evidence>
<keyword evidence="3" id="KW-0269">Exonuclease</keyword>
<dbReference type="SUPFAM" id="SSF53098">
    <property type="entry name" value="Ribonuclease H-like"/>
    <property type="match status" value="1"/>
</dbReference>
<dbReference type="PANTHER" id="PTHR47765:SF2">
    <property type="entry name" value="EXONUCLEASE MUT-7 HOMOLOG"/>
    <property type="match status" value="1"/>
</dbReference>
<gene>
    <name evidence="3" type="ORF">HMPREF0551_2199</name>
</gene>
<dbReference type="InterPro" id="IPR052408">
    <property type="entry name" value="Exonuclease_MUT-7-like"/>
</dbReference>
<dbReference type="GO" id="GO:0006139">
    <property type="term" value="P:nucleobase-containing compound metabolic process"/>
    <property type="evidence" value="ECO:0007669"/>
    <property type="project" value="InterPro"/>
</dbReference>
<dbReference type="Pfam" id="PF01612">
    <property type="entry name" value="DNA_pol_A_exo1"/>
    <property type="match status" value="1"/>
</dbReference>
<comment type="caution">
    <text evidence="3">The sequence shown here is derived from an EMBL/GenBank/DDBJ whole genome shotgun (WGS) entry which is preliminary data.</text>
</comment>
<evidence type="ECO:0000256" key="1">
    <source>
        <dbReference type="SAM" id="MobiDB-lite"/>
    </source>
</evidence>
<dbReference type="GO" id="GO:0008408">
    <property type="term" value="F:3'-5' exonuclease activity"/>
    <property type="evidence" value="ECO:0007669"/>
    <property type="project" value="InterPro"/>
</dbReference>
<keyword evidence="3" id="KW-0540">Nuclease</keyword>
<dbReference type="CDD" id="cd06141">
    <property type="entry name" value="WRN_exo"/>
    <property type="match status" value="1"/>
</dbReference>
<feature type="region of interest" description="Disordered" evidence="1">
    <location>
        <begin position="195"/>
        <end position="228"/>
    </location>
</feature>
<organism evidence="3 4">
    <name type="scientific">Lautropia mirabilis ATCC 51599</name>
    <dbReference type="NCBI Taxonomy" id="887898"/>
    <lineage>
        <taxon>Bacteria</taxon>
        <taxon>Pseudomonadati</taxon>
        <taxon>Pseudomonadota</taxon>
        <taxon>Betaproteobacteria</taxon>
        <taxon>Burkholderiales</taxon>
        <taxon>Burkholderiaceae</taxon>
        <taxon>Lautropia</taxon>
    </lineage>
</organism>
<dbReference type="EMBL" id="AEQP01000022">
    <property type="protein sequence ID" value="EFV94084.1"/>
    <property type="molecule type" value="Genomic_DNA"/>
</dbReference>
<dbReference type="EC" id="3.6.1.-" evidence="3"/>
<feature type="domain" description="3'-5' exonuclease" evidence="2">
    <location>
        <begin position="20"/>
        <end position="187"/>
    </location>
</feature>
<evidence type="ECO:0000313" key="3">
    <source>
        <dbReference type="EMBL" id="EFV94084.1"/>
    </source>
</evidence>
<dbReference type="RefSeq" id="WP_005674598.1">
    <property type="nucleotide sequence ID" value="NZ_CP146288.1"/>
</dbReference>
<dbReference type="InterPro" id="IPR012337">
    <property type="entry name" value="RNaseH-like_sf"/>
</dbReference>
<name>E7RZT5_9BURK</name>
<dbReference type="PANTHER" id="PTHR47765">
    <property type="entry name" value="3'-5' EXONUCLEASE DOMAIN-CONTAINING PROTEIN"/>
    <property type="match status" value="1"/>
</dbReference>
<dbReference type="InterPro" id="IPR036397">
    <property type="entry name" value="RNaseH_sf"/>
</dbReference>
<reference evidence="3 4" key="1">
    <citation type="submission" date="2010-12" db="EMBL/GenBank/DDBJ databases">
        <authorList>
            <person name="Muzny D."/>
            <person name="Qin X."/>
            <person name="Deng J."/>
            <person name="Jiang H."/>
            <person name="Liu Y."/>
            <person name="Qu J."/>
            <person name="Song X.-Z."/>
            <person name="Zhang L."/>
            <person name="Thornton R."/>
            <person name="Coyle M."/>
            <person name="Francisco L."/>
            <person name="Jackson L."/>
            <person name="Javaid M."/>
            <person name="Korchina V."/>
            <person name="Kovar C."/>
            <person name="Mata R."/>
            <person name="Mathew T."/>
            <person name="Ngo R."/>
            <person name="Nguyen L."/>
            <person name="Nguyen N."/>
            <person name="Okwuonu G."/>
            <person name="Ongeri F."/>
            <person name="Pham C."/>
            <person name="Simmons D."/>
            <person name="Wilczek-Boney K."/>
            <person name="Hale W."/>
            <person name="Jakkamsetti A."/>
            <person name="Pham P."/>
            <person name="Ruth R."/>
            <person name="San Lucas F."/>
            <person name="Warren J."/>
            <person name="Zhang J."/>
            <person name="Zhao Z."/>
            <person name="Zhou C."/>
            <person name="Zhu D."/>
            <person name="Lee S."/>
            <person name="Bess C."/>
            <person name="Blankenburg K."/>
            <person name="Forbes L."/>
            <person name="Fu Q."/>
            <person name="Gubbala S."/>
            <person name="Hirani K."/>
            <person name="Jayaseelan J.C."/>
            <person name="Lara F."/>
            <person name="Munidasa M."/>
            <person name="Palculict T."/>
            <person name="Patil S."/>
            <person name="Pu L.-L."/>
            <person name="Saada N."/>
            <person name="Tang L."/>
            <person name="Weissenberger G."/>
            <person name="Zhu Y."/>
            <person name="Hemphill L."/>
            <person name="Shang Y."/>
            <person name="Youmans B."/>
            <person name="Ayvaz T."/>
            <person name="Ross M."/>
            <person name="Santibanez J."/>
            <person name="Aqrawi P."/>
            <person name="Gross S."/>
            <person name="Joshi V."/>
            <person name="Fowler G."/>
            <person name="Nazareth L."/>
            <person name="Reid J."/>
            <person name="Worley K."/>
            <person name="Petrosino J."/>
            <person name="Highlander S."/>
            <person name="Gibbs R."/>
        </authorList>
    </citation>
    <scope>NUCLEOTIDE SEQUENCE [LARGE SCALE GENOMIC DNA]</scope>
    <source>
        <strain evidence="3 4">ATCC 51599</strain>
    </source>
</reference>
<protein>
    <submittedName>
        <fullName evidence="3">3'-5' exonuclease</fullName>
        <ecNumber evidence="3">3.6.1.-</ecNumber>
    </submittedName>
</protein>
<dbReference type="eggNOG" id="COG0349">
    <property type="taxonomic scope" value="Bacteria"/>
</dbReference>
<sequence length="228" mass="24481">MRALPPFERLPDEAIVMVGPQLAQQAADEIGALSVVGFDTESKPVFVRGQTQDGPHLVQFASAERAWLFPLQDPACAQAVAGLLARPELLKVGFGLAGDRAQLLARFGVAPQGLVDLDQTYRALGYRASLGIRMAMAVTFGRYFEKSKSIGTSDWSRQPLSAAQCRYAAHDAWGAFRIYEALCAQGIDVVPPPAVAKGGALRRPRSRPRPQPSPLASARSADRRADAG</sequence>
<proteinExistence type="predicted"/>
<dbReference type="InterPro" id="IPR002562">
    <property type="entry name" value="3'-5'_exonuclease_dom"/>
</dbReference>
<dbReference type="AlphaFoldDB" id="E7RZT5"/>
<dbReference type="GO" id="GO:0003676">
    <property type="term" value="F:nucleic acid binding"/>
    <property type="evidence" value="ECO:0007669"/>
    <property type="project" value="InterPro"/>
</dbReference>
<keyword evidence="3" id="KW-0378">Hydrolase</keyword>
<dbReference type="STRING" id="887898.HMPREF0551_2199"/>
<dbReference type="Gene3D" id="3.30.420.10">
    <property type="entry name" value="Ribonuclease H-like superfamily/Ribonuclease H"/>
    <property type="match status" value="1"/>
</dbReference>
<dbReference type="Proteomes" id="UP000011021">
    <property type="component" value="Unassembled WGS sequence"/>
</dbReference>
<evidence type="ECO:0000259" key="2">
    <source>
        <dbReference type="SMART" id="SM00474"/>
    </source>
</evidence>
<dbReference type="SMART" id="SM00474">
    <property type="entry name" value="35EXOc"/>
    <property type="match status" value="1"/>
</dbReference>
<accession>E7RZT5</accession>
<keyword evidence="4" id="KW-1185">Reference proteome</keyword>